<feature type="domain" description="HTH lysR-type" evidence="5">
    <location>
        <begin position="1"/>
        <end position="27"/>
    </location>
</feature>
<proteinExistence type="inferred from homology"/>
<dbReference type="Gene3D" id="3.40.190.10">
    <property type="entry name" value="Periplasmic binding protein-like II"/>
    <property type="match status" value="2"/>
</dbReference>
<evidence type="ECO:0000256" key="3">
    <source>
        <dbReference type="ARBA" id="ARBA00023125"/>
    </source>
</evidence>
<dbReference type="InterPro" id="IPR036388">
    <property type="entry name" value="WH-like_DNA-bd_sf"/>
</dbReference>
<reference evidence="6 7" key="1">
    <citation type="submission" date="2015-11" db="EMBL/GenBank/DDBJ databases">
        <title>Expanding the genomic diversity of Burkholderia species for the development of highly accurate diagnostics.</title>
        <authorList>
            <person name="Sahl J."/>
            <person name="Keim P."/>
            <person name="Wagner D."/>
        </authorList>
    </citation>
    <scope>NUCLEOTIDE SEQUENCE [LARGE SCALE GENOMIC DNA]</scope>
    <source>
        <strain evidence="6 7">RF32-BP4</strain>
    </source>
</reference>
<comment type="caution">
    <text evidence="6">The sequence shown here is derived from an EMBL/GenBank/DDBJ whole genome shotgun (WGS) entry which is preliminary data.</text>
</comment>
<dbReference type="InterPro" id="IPR000847">
    <property type="entry name" value="LysR_HTH_N"/>
</dbReference>
<keyword evidence="3" id="KW-0238">DNA-binding</keyword>
<dbReference type="PROSITE" id="PS50931">
    <property type="entry name" value="HTH_LYSR"/>
    <property type="match status" value="1"/>
</dbReference>
<dbReference type="Pfam" id="PF03466">
    <property type="entry name" value="LysR_substrate"/>
    <property type="match status" value="1"/>
</dbReference>
<evidence type="ECO:0000313" key="6">
    <source>
        <dbReference type="EMBL" id="KUZ86966.1"/>
    </source>
</evidence>
<sequence>MTRQISLLETELGFQLFARTSRKVMLTPAGLQFLPYARSVVEFHLRATEFARRLAEGMPVPVTFGYSPSICLEDRFTASIRAVGEEFPGVKWTFVELPSKALNEAVANGRIDVAVSRIRPPQDARGIVLENRISERLVVALPENDALCKRASVSPDSLQDKHIILSAAGAASGLNAQLHTLFDCWNVRARLGPTAPHLASVLALVAANLGIALVPESAAASPRLGVQYRPLEGESGYLDAYVVRKEEKLSGAAKWLLQAIAGYFGSGQFAVVQPDEEAELAGERVCE</sequence>
<name>A0A102L4J6_9BURK</name>
<accession>A0A102L4J6</accession>
<dbReference type="Pfam" id="PF00126">
    <property type="entry name" value="HTH_1"/>
    <property type="match status" value="1"/>
</dbReference>
<evidence type="ECO:0000256" key="4">
    <source>
        <dbReference type="ARBA" id="ARBA00023163"/>
    </source>
</evidence>
<dbReference type="PANTHER" id="PTHR30346:SF0">
    <property type="entry name" value="HCA OPERON TRANSCRIPTIONAL ACTIVATOR HCAR"/>
    <property type="match status" value="1"/>
</dbReference>
<evidence type="ECO:0000256" key="1">
    <source>
        <dbReference type="ARBA" id="ARBA00009437"/>
    </source>
</evidence>
<dbReference type="InterPro" id="IPR005119">
    <property type="entry name" value="LysR_subst-bd"/>
</dbReference>
<dbReference type="PANTHER" id="PTHR30346">
    <property type="entry name" value="TRANSCRIPTIONAL DUAL REGULATOR HCAR-RELATED"/>
    <property type="match status" value="1"/>
</dbReference>
<dbReference type="SUPFAM" id="SSF46785">
    <property type="entry name" value="Winged helix' DNA-binding domain"/>
    <property type="match status" value="1"/>
</dbReference>
<evidence type="ECO:0000259" key="5">
    <source>
        <dbReference type="PROSITE" id="PS50931"/>
    </source>
</evidence>
<dbReference type="InterPro" id="IPR036390">
    <property type="entry name" value="WH_DNA-bd_sf"/>
</dbReference>
<dbReference type="GO" id="GO:0032993">
    <property type="term" value="C:protein-DNA complex"/>
    <property type="evidence" value="ECO:0007669"/>
    <property type="project" value="TreeGrafter"/>
</dbReference>
<dbReference type="SUPFAM" id="SSF53850">
    <property type="entry name" value="Periplasmic binding protein-like II"/>
    <property type="match status" value="1"/>
</dbReference>
<evidence type="ECO:0000313" key="7">
    <source>
        <dbReference type="Proteomes" id="UP000065521"/>
    </source>
</evidence>
<dbReference type="GO" id="GO:0003700">
    <property type="term" value="F:DNA-binding transcription factor activity"/>
    <property type="evidence" value="ECO:0007669"/>
    <property type="project" value="InterPro"/>
</dbReference>
<dbReference type="Proteomes" id="UP000065521">
    <property type="component" value="Unassembled WGS sequence"/>
</dbReference>
<dbReference type="Gene3D" id="1.10.10.10">
    <property type="entry name" value="Winged helix-like DNA-binding domain superfamily/Winged helix DNA-binding domain"/>
    <property type="match status" value="1"/>
</dbReference>
<dbReference type="EMBL" id="LOTN01000044">
    <property type="protein sequence ID" value="KUZ86966.1"/>
    <property type="molecule type" value="Genomic_DNA"/>
</dbReference>
<protein>
    <recommendedName>
        <fullName evidence="5">HTH lysR-type domain-containing protein</fullName>
    </recommendedName>
</protein>
<keyword evidence="4" id="KW-0804">Transcription</keyword>
<dbReference type="AlphaFoldDB" id="A0A102L4J6"/>
<organism evidence="6 7">
    <name type="scientific">Burkholderia ubonensis</name>
    <dbReference type="NCBI Taxonomy" id="101571"/>
    <lineage>
        <taxon>Bacteria</taxon>
        <taxon>Pseudomonadati</taxon>
        <taxon>Pseudomonadota</taxon>
        <taxon>Betaproteobacteria</taxon>
        <taxon>Burkholderiales</taxon>
        <taxon>Burkholderiaceae</taxon>
        <taxon>Burkholderia</taxon>
        <taxon>Burkholderia cepacia complex</taxon>
    </lineage>
</organism>
<keyword evidence="2" id="KW-0805">Transcription regulation</keyword>
<comment type="similarity">
    <text evidence="1">Belongs to the LysR transcriptional regulatory family.</text>
</comment>
<evidence type="ECO:0000256" key="2">
    <source>
        <dbReference type="ARBA" id="ARBA00023015"/>
    </source>
</evidence>
<dbReference type="CDD" id="cd08414">
    <property type="entry name" value="PBP2_LTTR_aromatics_like"/>
    <property type="match status" value="1"/>
</dbReference>
<gene>
    <name evidence="6" type="ORF">WI38_00570</name>
</gene>
<dbReference type="GO" id="GO:0003677">
    <property type="term" value="F:DNA binding"/>
    <property type="evidence" value="ECO:0007669"/>
    <property type="project" value="UniProtKB-KW"/>
</dbReference>